<evidence type="ECO:0000313" key="3">
    <source>
        <dbReference type="EMBL" id="KAJ8031231.1"/>
    </source>
</evidence>
<sequence>MISLASLNCNGLINSERRHDLFSFCVRNKYDIILLQETFWDTRLHNQASLEWSGQIVSSCYNLQRSKGVCFLTKKDSDIELISFQNHIGGRLLQVEFLIDEVQFTIFNIYAPNVLSDRRKFFIDLKNIILKAAPPFILAGDFNNVLNCFLDKYPPGPRADSSRKPLLDIMFDFDLYDVWRELNPKCVDFTRTGNSVSGRTASRIDRFVISTSFRNRVQKCSITPYPYSDHSIIELVINFSSISRGKGTWIFNNILLSEEPFCVAVSNLIDQMKSHERYETDFLNWYDDLKCAIKSFTINYATSRQRVIRSLNKKLKKDIQYEKKKAQKFHDYDTTRLKLLEDELQESIFEVIKAISVDELEDTTFFISYLSSITHIFNILKQYEKSSGSKCNKDKTELLCVGTSYPLPSNFNFPVRNDFIKILGVVMGNNSQQVENENWNEKTPKCCAILEQWKGRNISLKGKALVINSLVISRLVYLASILPTPKWVTSSIGNVIVNFLWNGKVPRISYSTLALPVHRGGLNICDLDLKRDVLRIKVIAQLLRKDLGSKLTSLMVYFLNHYERMKLGFNIFRIFPDLSSIKQVPPFYQEMLLAWRKISDEHLCPPVNRFEILSQPIFHNRFITNKTSKPLFCRSFIDGEIVYLNDVMYEFLPSRLPSVAILESILLVEPNMNIELGYVENVIQEIINAIPSEWLTTIFESNKVLSDHNDDIPILKLNYNDDCFEVTSLTTKRATDILRSTNTNPPKGELFWNNRYPNVTFSNRWENSFKGLSSNWDCQLNFFILHNTLYSNEKLHKFGLLESPSCTFCNLEDETLFHLFIACPVVNSLWICITNKLKRVLSIDDMNEWIYMTLLGVEENSCSKRRLLIDFVLTTYKKTLWNTRFYLLEKFSVVNIEYYFYNSLKKKITFLYHVYKSRKKTSQFWEIFANSNLFDNESDNSFDFLFDRRN</sequence>
<organism evidence="3 4">
    <name type="scientific">Holothuria leucospilota</name>
    <name type="common">Black long sea cucumber</name>
    <name type="synonym">Mertensiothuria leucospilota</name>
    <dbReference type="NCBI Taxonomy" id="206669"/>
    <lineage>
        <taxon>Eukaryota</taxon>
        <taxon>Metazoa</taxon>
        <taxon>Echinodermata</taxon>
        <taxon>Eleutherozoa</taxon>
        <taxon>Echinozoa</taxon>
        <taxon>Holothuroidea</taxon>
        <taxon>Aspidochirotacea</taxon>
        <taxon>Aspidochirotida</taxon>
        <taxon>Holothuriidae</taxon>
        <taxon>Holothuria</taxon>
    </lineage>
</organism>
<dbReference type="Gene3D" id="3.60.10.10">
    <property type="entry name" value="Endonuclease/exonuclease/phosphatase"/>
    <property type="match status" value="1"/>
</dbReference>
<dbReference type="InterPro" id="IPR026960">
    <property type="entry name" value="RVT-Znf"/>
</dbReference>
<feature type="domain" description="Endonuclease/exonuclease/phosphatase" evidence="1">
    <location>
        <begin position="5"/>
        <end position="230"/>
    </location>
</feature>
<evidence type="ECO:0000259" key="1">
    <source>
        <dbReference type="Pfam" id="PF03372"/>
    </source>
</evidence>
<dbReference type="SUPFAM" id="SSF56219">
    <property type="entry name" value="DNase I-like"/>
    <property type="match status" value="1"/>
</dbReference>
<dbReference type="OrthoDB" id="416119at2759"/>
<dbReference type="PANTHER" id="PTHR33116">
    <property type="entry name" value="REVERSE TRANSCRIPTASE ZINC-BINDING DOMAIN-CONTAINING PROTEIN-RELATED-RELATED"/>
    <property type="match status" value="1"/>
</dbReference>
<dbReference type="CDD" id="cd09076">
    <property type="entry name" value="L1-EN"/>
    <property type="match status" value="1"/>
</dbReference>
<evidence type="ECO:0000259" key="2">
    <source>
        <dbReference type="Pfam" id="PF13966"/>
    </source>
</evidence>
<accession>A0A9Q1H3S8</accession>
<dbReference type="AlphaFoldDB" id="A0A9Q1H3S8"/>
<dbReference type="Pfam" id="PF03372">
    <property type="entry name" value="Exo_endo_phos"/>
    <property type="match status" value="1"/>
</dbReference>
<evidence type="ECO:0008006" key="5">
    <source>
        <dbReference type="Google" id="ProtNLM"/>
    </source>
</evidence>
<dbReference type="EMBL" id="JAIZAY010000013">
    <property type="protein sequence ID" value="KAJ8031231.1"/>
    <property type="molecule type" value="Genomic_DNA"/>
</dbReference>
<reference evidence="3" key="1">
    <citation type="submission" date="2021-10" db="EMBL/GenBank/DDBJ databases">
        <title>Tropical sea cucumber genome reveals ecological adaptation and Cuvierian tubules defense mechanism.</title>
        <authorList>
            <person name="Chen T."/>
        </authorList>
    </citation>
    <scope>NUCLEOTIDE SEQUENCE</scope>
    <source>
        <strain evidence="3">Nanhai2018</strain>
        <tissue evidence="3">Muscle</tissue>
    </source>
</reference>
<dbReference type="InterPro" id="IPR036691">
    <property type="entry name" value="Endo/exonu/phosph_ase_sf"/>
</dbReference>
<dbReference type="Proteomes" id="UP001152320">
    <property type="component" value="Chromosome 13"/>
</dbReference>
<proteinExistence type="predicted"/>
<evidence type="ECO:0000313" key="4">
    <source>
        <dbReference type="Proteomes" id="UP001152320"/>
    </source>
</evidence>
<dbReference type="InterPro" id="IPR005135">
    <property type="entry name" value="Endo/exonuclease/phosphatase"/>
</dbReference>
<name>A0A9Q1H3S8_HOLLE</name>
<dbReference type="Pfam" id="PF13966">
    <property type="entry name" value="zf-RVT"/>
    <property type="match status" value="1"/>
</dbReference>
<gene>
    <name evidence="3" type="ORF">HOLleu_27895</name>
</gene>
<comment type="caution">
    <text evidence="3">The sequence shown here is derived from an EMBL/GenBank/DDBJ whole genome shotgun (WGS) entry which is preliminary data.</text>
</comment>
<protein>
    <recommendedName>
        <fullName evidence="5">Reverse transcriptase zinc-binding domain-containing protein</fullName>
    </recommendedName>
</protein>
<dbReference type="GO" id="GO:0003824">
    <property type="term" value="F:catalytic activity"/>
    <property type="evidence" value="ECO:0007669"/>
    <property type="project" value="InterPro"/>
</dbReference>
<dbReference type="PANTHER" id="PTHR33116:SF78">
    <property type="entry name" value="OS12G0587133 PROTEIN"/>
    <property type="match status" value="1"/>
</dbReference>
<feature type="domain" description="Reverse transcriptase zinc-binding" evidence="2">
    <location>
        <begin position="782"/>
        <end position="830"/>
    </location>
</feature>
<keyword evidence="4" id="KW-1185">Reference proteome</keyword>